<dbReference type="InterPro" id="IPR050281">
    <property type="entry name" value="Flavin_monoamine_oxidase"/>
</dbReference>
<dbReference type="PANTHER" id="PTHR10742">
    <property type="entry name" value="FLAVIN MONOAMINE OXIDASE"/>
    <property type="match status" value="1"/>
</dbReference>
<name>A0A1E4T2G2_9ASCO</name>
<accession>A0A1E4T2G2</accession>
<dbReference type="InterPro" id="IPR002937">
    <property type="entry name" value="Amino_oxidase"/>
</dbReference>
<dbReference type="GO" id="GO:0016491">
    <property type="term" value="F:oxidoreductase activity"/>
    <property type="evidence" value="ECO:0007669"/>
    <property type="project" value="InterPro"/>
</dbReference>
<evidence type="ECO:0000313" key="2">
    <source>
        <dbReference type="EMBL" id="ODV85921.1"/>
    </source>
</evidence>
<proteinExistence type="predicted"/>
<dbReference type="AlphaFoldDB" id="A0A1E4T2G2"/>
<dbReference type="STRING" id="983967.A0A1E4T2G2"/>
<protein>
    <recommendedName>
        <fullName evidence="1">Amine oxidase domain-containing protein</fullName>
    </recommendedName>
</protein>
<keyword evidence="3" id="KW-1185">Reference proteome</keyword>
<dbReference type="EMBL" id="KV453851">
    <property type="protein sequence ID" value="ODV85921.1"/>
    <property type="molecule type" value="Genomic_DNA"/>
</dbReference>
<reference evidence="3" key="1">
    <citation type="submission" date="2016-04" db="EMBL/GenBank/DDBJ databases">
        <title>Comparative genomics of biotechnologically important yeasts.</title>
        <authorList>
            <consortium name="DOE Joint Genome Institute"/>
            <person name="Riley R."/>
            <person name="Haridas S."/>
            <person name="Wolfe K.H."/>
            <person name="Lopes M.R."/>
            <person name="Hittinger C.T."/>
            <person name="Goker M."/>
            <person name="Salamov A."/>
            <person name="Wisecaver J."/>
            <person name="Long T.M."/>
            <person name="Aerts A.L."/>
            <person name="Barry K."/>
            <person name="Choi C."/>
            <person name="Clum A."/>
            <person name="Coughlan A.Y."/>
            <person name="Deshpande S."/>
            <person name="Douglass A.P."/>
            <person name="Hanson S.J."/>
            <person name="Klenk H.-P."/>
            <person name="Labutti K."/>
            <person name="Lapidus A."/>
            <person name="Lindquist E."/>
            <person name="Lipzen A."/>
            <person name="Meier-Kolthoff J.P."/>
            <person name="Ohm R.A."/>
            <person name="Otillar R.P."/>
            <person name="Pangilinan J."/>
            <person name="Peng Y."/>
            <person name="Rokas A."/>
            <person name="Rosa C.A."/>
            <person name="Scheuner C."/>
            <person name="Sibirny A.A."/>
            <person name="Slot J.C."/>
            <person name="Stielow J.B."/>
            <person name="Sun H."/>
            <person name="Kurtzman C.P."/>
            <person name="Blackwell M."/>
            <person name="Grigoriev I.V."/>
            <person name="Jeffries T.W."/>
        </authorList>
    </citation>
    <scope>NUCLEOTIDE SEQUENCE [LARGE SCALE GENOMIC DNA]</scope>
    <source>
        <strain evidence="3">NRRL YB-2248</strain>
    </source>
</reference>
<dbReference type="PANTHER" id="PTHR10742:SF410">
    <property type="entry name" value="LYSINE-SPECIFIC HISTONE DEMETHYLASE 2"/>
    <property type="match status" value="1"/>
</dbReference>
<evidence type="ECO:0000313" key="3">
    <source>
        <dbReference type="Proteomes" id="UP000094801"/>
    </source>
</evidence>
<evidence type="ECO:0000259" key="1">
    <source>
        <dbReference type="Pfam" id="PF01593"/>
    </source>
</evidence>
<dbReference type="Gene3D" id="3.50.50.60">
    <property type="entry name" value="FAD/NAD(P)-binding domain"/>
    <property type="match status" value="1"/>
</dbReference>
<gene>
    <name evidence="2" type="ORF">CANARDRAFT_27989</name>
</gene>
<organism evidence="2 3">
    <name type="scientific">[Candida] arabinofermentans NRRL YB-2248</name>
    <dbReference type="NCBI Taxonomy" id="983967"/>
    <lineage>
        <taxon>Eukaryota</taxon>
        <taxon>Fungi</taxon>
        <taxon>Dikarya</taxon>
        <taxon>Ascomycota</taxon>
        <taxon>Saccharomycotina</taxon>
        <taxon>Pichiomycetes</taxon>
        <taxon>Pichiales</taxon>
        <taxon>Pichiaceae</taxon>
        <taxon>Ogataea</taxon>
        <taxon>Ogataea/Candida clade</taxon>
    </lineage>
</organism>
<dbReference type="InterPro" id="IPR036188">
    <property type="entry name" value="FAD/NAD-bd_sf"/>
</dbReference>
<dbReference type="Proteomes" id="UP000094801">
    <property type="component" value="Unassembled WGS sequence"/>
</dbReference>
<dbReference type="SUPFAM" id="SSF51905">
    <property type="entry name" value="FAD/NAD(P)-binding domain"/>
    <property type="match status" value="1"/>
</dbReference>
<dbReference type="OrthoDB" id="5046242at2759"/>
<dbReference type="Pfam" id="PF01593">
    <property type="entry name" value="Amino_oxidase"/>
    <property type="match status" value="2"/>
</dbReference>
<dbReference type="SUPFAM" id="SSF54373">
    <property type="entry name" value="FAD-linked reductases, C-terminal domain"/>
    <property type="match status" value="1"/>
</dbReference>
<dbReference type="Gene3D" id="3.90.660.10">
    <property type="match status" value="1"/>
</dbReference>
<feature type="domain" description="Amine oxidase" evidence="1">
    <location>
        <begin position="15"/>
        <end position="75"/>
    </location>
</feature>
<sequence length="468" mass="50936">MVESDVQVIVIGAGIAGINAATSLHSKGISTLILEARDRIGGRLYTHYPEGSEYGYDLGACWFHATCNNPLFAKSVEKGNIEYFFDDHSAMIVGPDGPIPGDYNLGPIVDEMKLFTSLATKDTTLKNMCAEYLISQGKFLTEDQKKYAPSLLRVLEIPNGTSWDMMSGKLSSGAYGGRDAFVNSGYEKVIENILENYPKSNISTSTVVKSITKLDDGKYQVVTDSGAKFTSSYVLVTIPQSVLKLSIEDPDAKGAIKFTPQLPKSITDNFSKTHFQSLCKVIFEYDEAFWPNVEKFIIIPKPDDSLSKSTNHPIVEFNKIPSKNDKFSPFDFPCVVSNLKAVRNIPSLMFLIPAPVSHLLEANVEKYGIPLITPIISKLSGVPENELPKPKIVISSNWSADPFSRGSIRGNAVGDIPVNDALLDGFDGIKFAGEAYCYEGNGNAHGAYISGGKQADIIADLLSSNGKL</sequence>
<feature type="domain" description="Amine oxidase" evidence="1">
    <location>
        <begin position="175"/>
        <end position="458"/>
    </location>
</feature>